<evidence type="ECO:0000313" key="5">
    <source>
        <dbReference type="WBParaSite" id="ACRNAN_scaffold1714.g22573.t1"/>
    </source>
</evidence>
<dbReference type="PANTHER" id="PTHR22100">
    <property type="entry name" value="WINGS APART-LIKE PROTEIN HOMOLOG"/>
    <property type="match status" value="1"/>
</dbReference>
<keyword evidence="4" id="KW-1185">Reference proteome</keyword>
<feature type="region of interest" description="Disordered" evidence="2">
    <location>
        <begin position="141"/>
        <end position="165"/>
    </location>
</feature>
<dbReference type="Proteomes" id="UP000887540">
    <property type="component" value="Unplaced"/>
</dbReference>
<comment type="similarity">
    <text evidence="1">Belongs to the WAPL family.</text>
</comment>
<dbReference type="Gene3D" id="1.25.10.10">
    <property type="entry name" value="Leucine-rich Repeat Variant"/>
    <property type="match status" value="1"/>
</dbReference>
<feature type="region of interest" description="Disordered" evidence="2">
    <location>
        <begin position="1"/>
        <end position="85"/>
    </location>
</feature>
<evidence type="ECO:0000259" key="3">
    <source>
        <dbReference type="PROSITE" id="PS51271"/>
    </source>
</evidence>
<accession>A0A914D0N2</accession>
<evidence type="ECO:0000256" key="1">
    <source>
        <dbReference type="ARBA" id="ARBA00006854"/>
    </source>
</evidence>
<dbReference type="Pfam" id="PF07814">
    <property type="entry name" value="WAPL"/>
    <property type="match status" value="1"/>
</dbReference>
<dbReference type="InterPro" id="IPR022771">
    <property type="entry name" value="WAPL_C"/>
</dbReference>
<proteinExistence type="inferred from homology"/>
<name>A0A914D0N2_9BILA</name>
<dbReference type="AlphaFoldDB" id="A0A914D0N2"/>
<dbReference type="PANTHER" id="PTHR22100:SF13">
    <property type="entry name" value="WINGS APART-LIKE PROTEIN HOMOLOG"/>
    <property type="match status" value="1"/>
</dbReference>
<sequence length="717" mass="81424">MSTALKVVPSVSAKSKETDSCGLDENSKIMSPKSANSAKFGFEDSDESDDEMNVDRKSLSQPSSPAKEEMNIEERSMSQPVGIKRRSDKIDIFDFELAHKDDPDEQSKRRKMELESILAKKKNIFPSKASRQNIVYKHKWTQEEEAKNSSQSTSRANSRSQPAPIDVVFKRPPVNYSSSGRIRQVKEAQRCLESGAQADFAQELEYILSTLEDSKATENMKCLSTIQLAKKCVKLEFRKFLRNDNNMTRVFNVLKSSPSESAAWSLCVSLVIYFLARDRAGITINDTTLRLICQLLRMGREDGDVEFKRFSSQAWKVINEWREACATTTSREIQFDFTEESLSSSFLMLEALVYICLRNHSKFIQGELLTQGCLQWAVDKVDIIVKELSKENATDKDLILNLKEFDRWMRILENASVYNVKNQAYLVTIRSCLLLTSCVKALEFLYKLVDKPTASQNFKDTGLDTICLIARVFTNLSHDNELCCDNLGKTSGFLKLCVSSFTYLSLKNGPKEKHFDVFVMLCGLLVNIIEKCPSNRTRIVDMKIPVYDENSKTSEEVLSLEAFTKLFLKHESAAKTIDEELDNDLDMEIIPEEGPGGNNDDEDDETNGFEENGRLVRKDTEMTEDEILQSVQRAMNKASAHMEDSVMASYIGLLLGSLIQKDEVSAETVKNLMGENKLKPMIEQLQRFLDFMKLTNPKSNSIRCIQRIIDSLESLDH</sequence>
<feature type="compositionally biased region" description="Acidic residues" evidence="2">
    <location>
        <begin position="599"/>
        <end position="608"/>
    </location>
</feature>
<organism evidence="4 5">
    <name type="scientific">Acrobeloides nanus</name>
    <dbReference type="NCBI Taxonomy" id="290746"/>
    <lineage>
        <taxon>Eukaryota</taxon>
        <taxon>Metazoa</taxon>
        <taxon>Ecdysozoa</taxon>
        <taxon>Nematoda</taxon>
        <taxon>Chromadorea</taxon>
        <taxon>Rhabditida</taxon>
        <taxon>Tylenchina</taxon>
        <taxon>Cephalobomorpha</taxon>
        <taxon>Cephaloboidea</taxon>
        <taxon>Cephalobidae</taxon>
        <taxon>Acrobeloides</taxon>
    </lineage>
</organism>
<feature type="domain" description="WAPL" evidence="3">
    <location>
        <begin position="172"/>
        <end position="695"/>
    </location>
</feature>
<dbReference type="InterPro" id="IPR039874">
    <property type="entry name" value="WAPL"/>
</dbReference>
<dbReference type="PROSITE" id="PS51271">
    <property type="entry name" value="WAPL"/>
    <property type="match status" value="1"/>
</dbReference>
<dbReference type="InterPro" id="IPR012502">
    <property type="entry name" value="WAPL_dom"/>
</dbReference>
<feature type="compositionally biased region" description="Basic and acidic residues" evidence="2">
    <location>
        <begin position="66"/>
        <end position="76"/>
    </location>
</feature>
<evidence type="ECO:0000256" key="2">
    <source>
        <dbReference type="SAM" id="MobiDB-lite"/>
    </source>
</evidence>
<reference evidence="5" key="1">
    <citation type="submission" date="2022-11" db="UniProtKB">
        <authorList>
            <consortium name="WormBaseParasite"/>
        </authorList>
    </citation>
    <scope>IDENTIFICATION</scope>
</reference>
<protein>
    <submittedName>
        <fullName evidence="5">WAPL domain-containing protein</fullName>
    </submittedName>
</protein>
<feature type="compositionally biased region" description="Low complexity" evidence="2">
    <location>
        <begin position="148"/>
        <end position="161"/>
    </location>
</feature>
<evidence type="ECO:0000313" key="4">
    <source>
        <dbReference type="Proteomes" id="UP000887540"/>
    </source>
</evidence>
<feature type="compositionally biased region" description="Acidic residues" evidence="2">
    <location>
        <begin position="43"/>
        <end position="52"/>
    </location>
</feature>
<dbReference type="WBParaSite" id="ACRNAN_scaffold1714.g22573.t1">
    <property type="protein sequence ID" value="ACRNAN_scaffold1714.g22573.t1"/>
    <property type="gene ID" value="ACRNAN_scaffold1714.g22573"/>
</dbReference>
<dbReference type="InterPro" id="IPR011989">
    <property type="entry name" value="ARM-like"/>
</dbReference>
<feature type="region of interest" description="Disordered" evidence="2">
    <location>
        <begin position="590"/>
        <end position="609"/>
    </location>
</feature>